<keyword evidence="2" id="KW-0732">Signal</keyword>
<feature type="chain" id="PRO_5046417318" evidence="2">
    <location>
        <begin position="21"/>
        <end position="130"/>
    </location>
</feature>
<reference evidence="3" key="1">
    <citation type="submission" date="2025-05" db="UniProtKB">
        <authorList>
            <consortium name="RefSeq"/>
        </authorList>
    </citation>
    <scope>NUCLEOTIDE SEQUENCE [LARGE SCALE GENOMIC DNA]</scope>
</reference>
<dbReference type="Proteomes" id="UP001652662">
    <property type="component" value="Chromosome 1"/>
</dbReference>
<reference evidence="4" key="2">
    <citation type="submission" date="2025-08" db="UniProtKB">
        <authorList>
            <consortium name="RefSeq"/>
        </authorList>
    </citation>
    <scope>IDENTIFICATION</scope>
    <source>
        <tissue evidence="4">Blood</tissue>
    </source>
</reference>
<evidence type="ECO:0000256" key="1">
    <source>
        <dbReference type="SAM" id="MobiDB-lite"/>
    </source>
</evidence>
<feature type="region of interest" description="Disordered" evidence="1">
    <location>
        <begin position="91"/>
        <end position="130"/>
    </location>
</feature>
<sequence>MSRLLLVTILVAVLLQEAGTASVSQITGVRGQDCAWSCVLPQPWDKATQPCTPGSDQGNREARPFLARGTGGQAQLPHSCQALMLHCGHWSSSRPKAEAGPWSSTQRWSGAPEPWSLRRKMTSSRDCSSH</sequence>
<proteinExistence type="predicted"/>
<evidence type="ECO:0000313" key="4">
    <source>
        <dbReference type="RefSeq" id="XP_070487405.1"/>
    </source>
</evidence>
<feature type="region of interest" description="Disordered" evidence="1">
    <location>
        <begin position="48"/>
        <end position="73"/>
    </location>
</feature>
<evidence type="ECO:0000313" key="3">
    <source>
        <dbReference type="Proteomes" id="UP001652662"/>
    </source>
</evidence>
<dbReference type="RefSeq" id="XP_070487405.1">
    <property type="nucleotide sequence ID" value="XM_070631304.1"/>
</dbReference>
<protein>
    <submittedName>
        <fullName evidence="4">Proline-rich acidic protein 1 isoform X2</fullName>
    </submittedName>
</protein>
<keyword evidence="3" id="KW-1185">Reference proteome</keyword>
<organism evidence="3 4">
    <name type="scientific">Equus przewalskii</name>
    <name type="common">Przewalski's horse</name>
    <name type="synonym">Equus caballus przewalskii</name>
    <dbReference type="NCBI Taxonomy" id="9798"/>
    <lineage>
        <taxon>Eukaryota</taxon>
        <taxon>Metazoa</taxon>
        <taxon>Chordata</taxon>
        <taxon>Craniata</taxon>
        <taxon>Vertebrata</taxon>
        <taxon>Euteleostomi</taxon>
        <taxon>Mammalia</taxon>
        <taxon>Eutheria</taxon>
        <taxon>Laurasiatheria</taxon>
        <taxon>Perissodactyla</taxon>
        <taxon>Equidae</taxon>
        <taxon>Equus</taxon>
    </lineage>
</organism>
<dbReference type="GeneID" id="103556390"/>
<accession>A0ABM4QD88</accession>
<evidence type="ECO:0000256" key="2">
    <source>
        <dbReference type="SAM" id="SignalP"/>
    </source>
</evidence>
<gene>
    <name evidence="4" type="primary">PRAP1</name>
</gene>
<feature type="signal peptide" evidence="2">
    <location>
        <begin position="1"/>
        <end position="20"/>
    </location>
</feature>
<name>A0ABM4QD88_EQUPR</name>